<reference evidence="2 3" key="1">
    <citation type="submission" date="2018-08" db="EMBL/GenBank/DDBJ databases">
        <title>Genomic Encyclopedia of Type Strains, Phase IV (KMG-IV): sequencing the most valuable type-strain genomes for metagenomic binning, comparative biology and taxonomic classification.</title>
        <authorList>
            <person name="Goeker M."/>
        </authorList>
    </citation>
    <scope>NUCLEOTIDE SEQUENCE [LARGE SCALE GENOMIC DNA]</scope>
    <source>
        <strain evidence="2 3">DSM 25527</strain>
    </source>
</reference>
<dbReference type="AlphaFoldDB" id="A0A397P434"/>
<evidence type="ECO:0000313" key="3">
    <source>
        <dbReference type="Proteomes" id="UP000266568"/>
    </source>
</evidence>
<feature type="region of interest" description="Disordered" evidence="1">
    <location>
        <begin position="1"/>
        <end position="23"/>
    </location>
</feature>
<comment type="caution">
    <text evidence="2">The sequence shown here is derived from an EMBL/GenBank/DDBJ whole genome shotgun (WGS) entry which is preliminary data.</text>
</comment>
<name>A0A397P434_9SPHN</name>
<protein>
    <submittedName>
        <fullName evidence="2">Uncharacterized protein</fullName>
    </submittedName>
</protein>
<dbReference type="RefSeq" id="WP_147373689.1">
    <property type="nucleotide sequence ID" value="NZ_QXDC01000003.1"/>
</dbReference>
<organism evidence="2 3">
    <name type="scientific">Hephaestia caeni</name>
    <dbReference type="NCBI Taxonomy" id="645617"/>
    <lineage>
        <taxon>Bacteria</taxon>
        <taxon>Pseudomonadati</taxon>
        <taxon>Pseudomonadota</taxon>
        <taxon>Alphaproteobacteria</taxon>
        <taxon>Sphingomonadales</taxon>
        <taxon>Sphingomonadaceae</taxon>
        <taxon>Hephaestia</taxon>
    </lineage>
</organism>
<sequence length="59" mass="6925">MPVLMEHEYHERREAQERSQAEQATDEIARKLHNEMADHHASERARKAKLGLFQAQAKD</sequence>
<keyword evidence="3" id="KW-1185">Reference proteome</keyword>
<dbReference type="Proteomes" id="UP000266568">
    <property type="component" value="Unassembled WGS sequence"/>
</dbReference>
<dbReference type="EMBL" id="QXDC01000003">
    <property type="protein sequence ID" value="RIA44320.1"/>
    <property type="molecule type" value="Genomic_DNA"/>
</dbReference>
<gene>
    <name evidence="2" type="ORF">DFR49_2561</name>
</gene>
<proteinExistence type="predicted"/>
<evidence type="ECO:0000256" key="1">
    <source>
        <dbReference type="SAM" id="MobiDB-lite"/>
    </source>
</evidence>
<feature type="compositionally biased region" description="Basic and acidic residues" evidence="1">
    <location>
        <begin position="1"/>
        <end position="20"/>
    </location>
</feature>
<evidence type="ECO:0000313" key="2">
    <source>
        <dbReference type="EMBL" id="RIA44320.1"/>
    </source>
</evidence>
<accession>A0A397P434</accession>